<feature type="compositionally biased region" description="Basic and acidic residues" evidence="1">
    <location>
        <begin position="1333"/>
        <end position="1342"/>
    </location>
</feature>
<gene>
    <name evidence="2" type="ORF">Dsin_030917</name>
</gene>
<feature type="compositionally biased region" description="Basic and acidic residues" evidence="1">
    <location>
        <begin position="332"/>
        <end position="368"/>
    </location>
</feature>
<evidence type="ECO:0000313" key="2">
    <source>
        <dbReference type="EMBL" id="KAK3183631.1"/>
    </source>
</evidence>
<feature type="compositionally biased region" description="Basic and acidic residues" evidence="1">
    <location>
        <begin position="196"/>
        <end position="230"/>
    </location>
</feature>
<feature type="compositionally biased region" description="Basic and acidic residues" evidence="1">
    <location>
        <begin position="1001"/>
        <end position="1012"/>
    </location>
</feature>
<feature type="region of interest" description="Disordered" evidence="1">
    <location>
        <begin position="629"/>
        <end position="674"/>
    </location>
</feature>
<feature type="compositionally biased region" description="Basic and acidic residues" evidence="1">
    <location>
        <begin position="1050"/>
        <end position="1066"/>
    </location>
</feature>
<feature type="compositionally biased region" description="Basic and acidic residues" evidence="1">
    <location>
        <begin position="589"/>
        <end position="608"/>
    </location>
</feature>
<feature type="region of interest" description="Disordered" evidence="1">
    <location>
        <begin position="1368"/>
        <end position="1540"/>
    </location>
</feature>
<dbReference type="Proteomes" id="UP001281410">
    <property type="component" value="Unassembled WGS sequence"/>
</dbReference>
<reference evidence="2" key="1">
    <citation type="journal article" date="2023" name="Plant J.">
        <title>Genome sequences and population genomics provide insights into the demographic history, inbreeding, and mutation load of two 'living fossil' tree species of Dipteronia.</title>
        <authorList>
            <person name="Feng Y."/>
            <person name="Comes H.P."/>
            <person name="Chen J."/>
            <person name="Zhu S."/>
            <person name="Lu R."/>
            <person name="Zhang X."/>
            <person name="Li P."/>
            <person name="Qiu J."/>
            <person name="Olsen K.M."/>
            <person name="Qiu Y."/>
        </authorList>
    </citation>
    <scope>NUCLEOTIDE SEQUENCE</scope>
    <source>
        <strain evidence="2">NBL</strain>
    </source>
</reference>
<feature type="region of interest" description="Disordered" evidence="1">
    <location>
        <begin position="1050"/>
        <end position="1121"/>
    </location>
</feature>
<feature type="region of interest" description="Disordered" evidence="1">
    <location>
        <begin position="178"/>
        <end position="246"/>
    </location>
</feature>
<feature type="region of interest" description="Disordered" evidence="1">
    <location>
        <begin position="851"/>
        <end position="1037"/>
    </location>
</feature>
<evidence type="ECO:0000256" key="1">
    <source>
        <dbReference type="SAM" id="MobiDB-lite"/>
    </source>
</evidence>
<feature type="region of interest" description="Disordered" evidence="1">
    <location>
        <begin position="575"/>
        <end position="617"/>
    </location>
</feature>
<feature type="compositionally biased region" description="Basic and acidic residues" evidence="1">
    <location>
        <begin position="280"/>
        <end position="305"/>
    </location>
</feature>
<feature type="region of interest" description="Disordered" evidence="1">
    <location>
        <begin position="110"/>
        <end position="145"/>
    </location>
</feature>
<feature type="compositionally biased region" description="Basic and acidic residues" evidence="1">
    <location>
        <begin position="1275"/>
        <end position="1298"/>
    </location>
</feature>
<feature type="compositionally biased region" description="Basic and acidic residues" evidence="1">
    <location>
        <begin position="1188"/>
        <end position="1214"/>
    </location>
</feature>
<organism evidence="2 3">
    <name type="scientific">Dipteronia sinensis</name>
    <dbReference type="NCBI Taxonomy" id="43782"/>
    <lineage>
        <taxon>Eukaryota</taxon>
        <taxon>Viridiplantae</taxon>
        <taxon>Streptophyta</taxon>
        <taxon>Embryophyta</taxon>
        <taxon>Tracheophyta</taxon>
        <taxon>Spermatophyta</taxon>
        <taxon>Magnoliopsida</taxon>
        <taxon>eudicotyledons</taxon>
        <taxon>Gunneridae</taxon>
        <taxon>Pentapetalae</taxon>
        <taxon>rosids</taxon>
        <taxon>malvids</taxon>
        <taxon>Sapindales</taxon>
        <taxon>Sapindaceae</taxon>
        <taxon>Hippocastanoideae</taxon>
        <taxon>Acereae</taxon>
        <taxon>Dipteronia</taxon>
    </lineage>
</organism>
<feature type="compositionally biased region" description="Basic and acidic residues" evidence="1">
    <location>
        <begin position="1221"/>
        <end position="1240"/>
    </location>
</feature>
<feature type="compositionally biased region" description="Basic and acidic residues" evidence="1">
    <location>
        <begin position="1878"/>
        <end position="1898"/>
    </location>
</feature>
<feature type="region of interest" description="Disordered" evidence="1">
    <location>
        <begin position="275"/>
        <end position="378"/>
    </location>
</feature>
<sequence>MATEADVPEPISATQRVGDNIYLASGQSDKTIHETSPGELKKLQETHNLPCETAECSPEPQEADKVGAETINTVIKGNVETPEGERFLESPSVAVVDTEETCMISKHCQADEESFQEDKEMSENKKKMQNNTTNEIAQETGSGENKVVEELEEIAENNDRSHEIVHFTGTSLQAARIEESNLGNRGEGSLEDESYVDQHVEVIEDQHESDEDKSTNKETRDMQKNEKDGDASLESNKQVLNKTEVTLDQNKETLIHIPDPGVISLNKVIDTAAEPCNKAESIKDKFTGEELGKKSSKVDDTEAEKSTNLVGEEESPEATRLREREENEDDESSVHEAGPETGEKLKEVSSISCEEKNKNKIEPSERMDQTSPVEDEMNHKNNIETCFAVQTEETCLQKVDNPELLKVVPRSWSDDIIKESPKEVKEKIEMIEKTAEGDSTSNEKGKDYENPEQKEESSFMKHEGTTGIIEVQAATDIPSGENRDEGGSTVVVAEDNTDDTKLTDDLEHNQSGKSNRAESSDNVQQNEPEMEKLDESLSTVAQDFSIAASNKYLETINCDEKEARIKSNEETFVERMIDASQQSQSGMTNHEERPEQLQQNEPEKEKLDGSSNLVNVDFGTTTSTECAETIPCAQEEAPIKSHEESSAEKMEEDLQTRSEPTIETGIPKDKNVPAIEMNEKIDDVKVRVLSKDANDLHVTYPSIEAAVQGKDLDQISNFESEGQTHEEHKASTEQKHIEEAPEVCQNSNCTISEHTSTETERVSSEPIPTSETNMTKLQEACRLDSEEAWHTVIHEILAKGDYAGKDKIDAEASVEVNRAICLTDEMVEQKFHIESPLPAAPTLSEDDKIANMSKQGAESIEQETVENPQCNINNSEESEAENNTEYTIEDSNIRGLISESVETDPPKNLNDEKMKDEKSSGEEKIEQNPEEDDKIVKLSKQDNVTYIPEESVEQETVESTQGSTNNAENSEADNNKEYTTEDGNIRGHIPESVEQDPVKNLNDEKMKAEKSSGEGGEITQTINESEDTGKKNIEEGSVADSNIGVVIREIHEEDSLKNENKEKEHEEEVDDSNLAVIEKIESTSSAKETVSETLKDRAESNVTSRHLDVTEASEEETNPREIKEDLVEKSVLSSEAYYEDSKEEIAEKEEIKFNYLDSVSVTEVKEEADLQQAEAEDRNRVESLGPVSEEKGIAETETREITLESGDMKVKPEDTSNLSKMMDKDIPVVADEDRKDKDMQNEVPRAGSEDQEEVTTNTMPLKGEDELIEYSTMASEEHKLKSSEARETVDETPEKIQAPDENEGTTSVAQEIDEILMQKHDKATNPLIVSESRSIDTEKETANENPEEDDKIVKLSKQDNVPYISVESVEPETVESSQGSTNNAEISEADNTKEYTIEEGNIRGLKPESIEQDPVMNLNDEKMKAEKSSEEGGEITQTINESEDTGKKNIEEGSVADGNIEVVIREIHEEDSLKNENKGKQHEEEVDDSNSAVIEKIESTSSARETVSETLKDRAESNVTSRHLDVTEASEEETNPREIKEDLVEKSVLSSEAYYEDSKEEIAEKEEIKFNYLDSVSVTEVKEEADLQQAEAEDKNRVESLGPVSEEKGIAETETREITLESGDMKVKPEDTSLSEMMDKDIPVVAEDRKDKDMQNEVPRAGSEDQEEVTTNTMPLKGEDELIEYSTMASEEHKLKSSEARETVDETPEKIQAPDENEGTTSVAQEIDEILMQKQDNATNPLIVSESRSIDTEKETANANPEEDDKIVKLSKQDNVPYISVESVEQETVESSQGSTNNAEISEADNTKEYTIEDGNIRGLKPESIEQDPVMNLNDEKMKAEKSSGEGGEITQTINESEDTGKRNIEEGSVADSNIEVVIRETDGEDSLKNENKGKEHEEEVDDSSPAVIEKIESTSSAKETVRAESNVASHHLDVTEASEEETNPREIKEDLVEKTVLSSVAFYEDSKEEIEEKEETKFNYADSVSVTEVKEEADLQEAEAEDRNRVESFGPVSEEKGIAETETREVTLESGDMKVKPEDTSTLSEMMDKDIPVVAD</sequence>
<feature type="compositionally biased region" description="Basic and acidic residues" evidence="1">
    <location>
        <begin position="637"/>
        <end position="656"/>
    </location>
</feature>
<feature type="compositionally biased region" description="Basic and acidic residues" evidence="1">
    <location>
        <begin position="1605"/>
        <end position="1655"/>
    </location>
</feature>
<feature type="region of interest" description="Disordered" evidence="1">
    <location>
        <begin position="430"/>
        <end position="537"/>
    </location>
</feature>
<protein>
    <submittedName>
        <fullName evidence="2">Uncharacterized protein</fullName>
    </submittedName>
</protein>
<feature type="compositionally biased region" description="Basic and acidic residues" evidence="1">
    <location>
        <begin position="498"/>
        <end position="519"/>
    </location>
</feature>
<feature type="region of interest" description="Disordered" evidence="1">
    <location>
        <begin position="1584"/>
        <end position="1721"/>
    </location>
</feature>
<evidence type="ECO:0000313" key="3">
    <source>
        <dbReference type="Proteomes" id="UP001281410"/>
    </source>
</evidence>
<feature type="compositionally biased region" description="Basic and acidic residues" evidence="1">
    <location>
        <begin position="1506"/>
        <end position="1526"/>
    </location>
</feature>
<feature type="compositionally biased region" description="Polar residues" evidence="1">
    <location>
        <begin position="233"/>
        <end position="246"/>
    </location>
</feature>
<feature type="compositionally biased region" description="Basic and acidic residues" evidence="1">
    <location>
        <begin position="909"/>
        <end position="927"/>
    </location>
</feature>
<proteinExistence type="predicted"/>
<dbReference type="EMBL" id="JANJYJ010000010">
    <property type="protein sequence ID" value="KAK3183631.1"/>
    <property type="molecule type" value="Genomic_DNA"/>
</dbReference>
<feature type="compositionally biased region" description="Basic and acidic residues" evidence="1">
    <location>
        <begin position="1834"/>
        <end position="1844"/>
    </location>
</feature>
<feature type="region of interest" description="Disordered" evidence="1">
    <location>
        <begin position="1167"/>
        <end position="1356"/>
    </location>
</feature>
<feature type="compositionally biased region" description="Polar residues" evidence="1">
    <location>
        <begin position="129"/>
        <end position="143"/>
    </location>
</feature>
<feature type="compositionally biased region" description="Polar residues" evidence="1">
    <location>
        <begin position="579"/>
        <end position="588"/>
    </location>
</feature>
<feature type="compositionally biased region" description="Basic and acidic residues" evidence="1">
    <location>
        <begin position="1089"/>
        <end position="1109"/>
    </location>
</feature>
<feature type="compositionally biased region" description="Basic and acidic residues" evidence="1">
    <location>
        <begin position="1419"/>
        <end position="1430"/>
    </location>
</feature>
<comment type="caution">
    <text evidence="2">The sequence shown here is derived from an EMBL/GenBank/DDBJ whole genome shotgun (WGS) entry which is preliminary data.</text>
</comment>
<feature type="compositionally biased region" description="Basic and acidic residues" evidence="1">
    <location>
        <begin position="1463"/>
        <end position="1483"/>
    </location>
</feature>
<feature type="compositionally biased region" description="Basic and acidic residues" evidence="1">
    <location>
        <begin position="116"/>
        <end position="126"/>
    </location>
</feature>
<feature type="region of interest" description="Disordered" evidence="1">
    <location>
        <begin position="1995"/>
        <end position="2057"/>
    </location>
</feature>
<feature type="region of interest" description="Disordered" evidence="1">
    <location>
        <begin position="1784"/>
        <end position="1949"/>
    </location>
</feature>
<feature type="compositionally biased region" description="Basic and acidic residues" evidence="1">
    <location>
        <begin position="430"/>
        <end position="464"/>
    </location>
</feature>
<accession>A0AAE0DRK9</accession>
<feature type="compositionally biased region" description="Basic and acidic residues" evidence="1">
    <location>
        <begin position="2014"/>
        <end position="2040"/>
    </location>
</feature>
<feature type="compositionally biased region" description="Basic and acidic residues" evidence="1">
    <location>
        <begin position="973"/>
        <end position="991"/>
    </location>
</feature>
<keyword evidence="3" id="KW-1185">Reference proteome</keyword>
<feature type="compositionally biased region" description="Basic and acidic residues" evidence="1">
    <location>
        <begin position="1690"/>
        <end position="1713"/>
    </location>
</feature>
<name>A0AAE0DRK9_9ROSI</name>
<feature type="compositionally biased region" description="Basic and acidic residues" evidence="1">
    <location>
        <begin position="2047"/>
        <end position="2057"/>
    </location>
</feature>